<protein>
    <submittedName>
        <fullName evidence="2">Dienelactone hydrolase family protein</fullName>
    </submittedName>
</protein>
<dbReference type="Gene3D" id="3.40.50.1820">
    <property type="entry name" value="alpha/beta hydrolase"/>
    <property type="match status" value="1"/>
</dbReference>
<evidence type="ECO:0000313" key="3">
    <source>
        <dbReference type="Proteomes" id="UP001652445"/>
    </source>
</evidence>
<evidence type="ECO:0000256" key="1">
    <source>
        <dbReference type="ARBA" id="ARBA00022801"/>
    </source>
</evidence>
<sequence length="351" mass="39339">MMWNPDEFLEQLYDRQTYVHTFKANTEAEWSEWRTALQERLIQALVLPQRDVVPLNPVCLERVDCGDYIREHIELTTDHFLKMPCYVLLPKQVTPQAGEGSEGTTPAIVACPGHGYGYKQLIGLMPDGSVREDEPGIYKDYPIELVKRGFIVIVPELLGLGDRRLMQDQDKEPNANSCFRLSTNLLMAGKTLAGYRVHEMMCCVDYLLSLREVAPERIGCMGFSGGGNVMALTAAIDKRIRAAVISGFTNTYRDSILAKPHCSDNYIPDLLNIAEMPDIWGLIAPRPLLIESGQADLGFPIAGAIKALHHLKSIYRVLHAEDQLEEDIHPGKHEVSGAIAYDWLQRHLSAV</sequence>
<dbReference type="PANTHER" id="PTHR22946:SF9">
    <property type="entry name" value="POLYKETIDE TRANSFERASE AF380"/>
    <property type="match status" value="1"/>
</dbReference>
<dbReference type="Pfam" id="PF12715">
    <property type="entry name" value="Abhydrolase_7"/>
    <property type="match status" value="1"/>
</dbReference>
<gene>
    <name evidence="2" type="ORF">OB236_03355</name>
</gene>
<accession>A0ABT2U941</accession>
<dbReference type="InterPro" id="IPR050261">
    <property type="entry name" value="FrsA_esterase"/>
</dbReference>
<dbReference type="GO" id="GO:0016787">
    <property type="term" value="F:hydrolase activity"/>
    <property type="evidence" value="ECO:0007669"/>
    <property type="project" value="UniProtKB-KW"/>
</dbReference>
<proteinExistence type="predicted"/>
<dbReference type="InterPro" id="IPR025890">
    <property type="entry name" value="Abhydrolase_bac"/>
</dbReference>
<keyword evidence="1 2" id="KW-0378">Hydrolase</keyword>
<comment type="caution">
    <text evidence="2">The sequence shown here is derived from an EMBL/GenBank/DDBJ whole genome shotgun (WGS) entry which is preliminary data.</text>
</comment>
<keyword evidence="3" id="KW-1185">Reference proteome</keyword>
<name>A0ABT2U941_9BACL</name>
<organism evidence="2 3">
    <name type="scientific">Paenibacillus baimaensis</name>
    <dbReference type="NCBI Taxonomy" id="2982185"/>
    <lineage>
        <taxon>Bacteria</taxon>
        <taxon>Bacillati</taxon>
        <taxon>Bacillota</taxon>
        <taxon>Bacilli</taxon>
        <taxon>Bacillales</taxon>
        <taxon>Paenibacillaceae</taxon>
        <taxon>Paenibacillus</taxon>
    </lineage>
</organism>
<dbReference type="EMBL" id="JAOQIO010000007">
    <property type="protein sequence ID" value="MCU6791161.1"/>
    <property type="molecule type" value="Genomic_DNA"/>
</dbReference>
<reference evidence="2 3" key="1">
    <citation type="submission" date="2022-09" db="EMBL/GenBank/DDBJ databases">
        <authorList>
            <person name="Han X.L."/>
            <person name="Wang Q."/>
            <person name="Lu T."/>
        </authorList>
    </citation>
    <scope>NUCLEOTIDE SEQUENCE [LARGE SCALE GENOMIC DNA]</scope>
    <source>
        <strain evidence="2 3">WQ 127069</strain>
    </source>
</reference>
<dbReference type="Proteomes" id="UP001652445">
    <property type="component" value="Unassembled WGS sequence"/>
</dbReference>
<evidence type="ECO:0000313" key="2">
    <source>
        <dbReference type="EMBL" id="MCU6791161.1"/>
    </source>
</evidence>
<dbReference type="SUPFAM" id="SSF53474">
    <property type="entry name" value="alpha/beta-Hydrolases"/>
    <property type="match status" value="1"/>
</dbReference>
<dbReference type="RefSeq" id="WP_262682735.1">
    <property type="nucleotide sequence ID" value="NZ_JAOQIO010000007.1"/>
</dbReference>
<dbReference type="PANTHER" id="PTHR22946">
    <property type="entry name" value="DIENELACTONE HYDROLASE DOMAIN-CONTAINING PROTEIN-RELATED"/>
    <property type="match status" value="1"/>
</dbReference>
<dbReference type="InterPro" id="IPR029058">
    <property type="entry name" value="AB_hydrolase_fold"/>
</dbReference>